<organism evidence="2 3">
    <name type="scientific">Terrybacteria sp. (strain RIFCSPHIGHO2_01_FULL_58_15)</name>
    <dbReference type="NCBI Taxonomy" id="1802363"/>
    <lineage>
        <taxon>Bacteria</taxon>
        <taxon>Candidatus Terryibacteriota</taxon>
    </lineage>
</organism>
<protein>
    <submittedName>
        <fullName evidence="2">Uncharacterized protein</fullName>
    </submittedName>
</protein>
<feature type="region of interest" description="Disordered" evidence="1">
    <location>
        <begin position="55"/>
        <end position="79"/>
    </location>
</feature>
<dbReference type="EMBL" id="MHST01000013">
    <property type="protein sequence ID" value="OHA49135.1"/>
    <property type="molecule type" value="Genomic_DNA"/>
</dbReference>
<feature type="compositionally biased region" description="Basic and acidic residues" evidence="1">
    <location>
        <begin position="55"/>
        <end position="73"/>
    </location>
</feature>
<proteinExistence type="predicted"/>
<dbReference type="STRING" id="1802363.A2682_03820"/>
<dbReference type="AlphaFoldDB" id="A0A1G2PLB1"/>
<accession>A0A1G2PLB1</accession>
<evidence type="ECO:0000256" key="1">
    <source>
        <dbReference type="SAM" id="MobiDB-lite"/>
    </source>
</evidence>
<evidence type="ECO:0000313" key="2">
    <source>
        <dbReference type="EMBL" id="OHA49135.1"/>
    </source>
</evidence>
<gene>
    <name evidence="2" type="ORF">A2682_03820</name>
</gene>
<dbReference type="Proteomes" id="UP000178690">
    <property type="component" value="Unassembled WGS sequence"/>
</dbReference>
<comment type="caution">
    <text evidence="2">The sequence shown here is derived from an EMBL/GenBank/DDBJ whole genome shotgun (WGS) entry which is preliminary data.</text>
</comment>
<sequence length="79" mass="8930">MNSTGERRIAMSFQLTVIQGASQQGVPVQFHRTFDRFLGGKCGSKYCQCRREGGGLEDTTRKIRKKPSEDAPQKSKRPR</sequence>
<reference evidence="2 3" key="1">
    <citation type="journal article" date="2016" name="Nat. Commun.">
        <title>Thousands of microbial genomes shed light on interconnected biogeochemical processes in an aquifer system.</title>
        <authorList>
            <person name="Anantharaman K."/>
            <person name="Brown C.T."/>
            <person name="Hug L.A."/>
            <person name="Sharon I."/>
            <person name="Castelle C.J."/>
            <person name="Probst A.J."/>
            <person name="Thomas B.C."/>
            <person name="Singh A."/>
            <person name="Wilkins M.J."/>
            <person name="Karaoz U."/>
            <person name="Brodie E.L."/>
            <person name="Williams K.H."/>
            <person name="Hubbard S.S."/>
            <person name="Banfield J.F."/>
        </authorList>
    </citation>
    <scope>NUCLEOTIDE SEQUENCE [LARGE SCALE GENOMIC DNA]</scope>
    <source>
        <strain evidence="3">RIFCSPHIGHO2_01_FULL_58_15</strain>
    </source>
</reference>
<evidence type="ECO:0000313" key="3">
    <source>
        <dbReference type="Proteomes" id="UP000178690"/>
    </source>
</evidence>
<name>A0A1G2PLB1_TERXR</name>